<sequence length="127" mass="14087">MDDIADRMRMDAGEVTLVNHNSVFKTHLLSQAGFPEDQLSLSDHQILPSRQGNLGRSYTCSTRSTAYSQNYYADNPSSDSFLGSGDLRTFGQSANGQWRNSTPTSGSTLQKSRNSRSLYLESRKASR</sequence>
<proteinExistence type="predicted"/>
<comment type="caution">
    <text evidence="2">The sequence shown here is derived from an EMBL/GenBank/DDBJ whole genome shotgun (WGS) entry which is preliminary data.</text>
</comment>
<name>A0A834EI05_9CHIR</name>
<feature type="compositionally biased region" description="Polar residues" evidence="1">
    <location>
        <begin position="90"/>
        <end position="117"/>
    </location>
</feature>
<reference evidence="2 3" key="1">
    <citation type="journal article" date="2020" name="Nature">
        <title>Six reference-quality genomes reveal evolution of bat adaptations.</title>
        <authorList>
            <person name="Jebb D."/>
            <person name="Huang Z."/>
            <person name="Pippel M."/>
            <person name="Hughes G.M."/>
            <person name="Lavrichenko K."/>
            <person name="Devanna P."/>
            <person name="Winkler S."/>
            <person name="Jermiin L.S."/>
            <person name="Skirmuntt E.C."/>
            <person name="Katzourakis A."/>
            <person name="Burkitt-Gray L."/>
            <person name="Ray D.A."/>
            <person name="Sullivan K.A.M."/>
            <person name="Roscito J.G."/>
            <person name="Kirilenko B.M."/>
            <person name="Davalos L.M."/>
            <person name="Corthals A.P."/>
            <person name="Power M.L."/>
            <person name="Jones G."/>
            <person name="Ransome R.D."/>
            <person name="Dechmann D.K.N."/>
            <person name="Locatelli A.G."/>
            <person name="Puechmaille S.J."/>
            <person name="Fedrigo O."/>
            <person name="Jarvis E.D."/>
            <person name="Hiller M."/>
            <person name="Vernes S.C."/>
            <person name="Myers E.W."/>
            <person name="Teeling E.C."/>
        </authorList>
    </citation>
    <scope>NUCLEOTIDE SEQUENCE [LARGE SCALE GENOMIC DNA]</scope>
    <source>
        <strain evidence="2">Bat1K_MPI-CBG_1</strain>
    </source>
</reference>
<gene>
    <name evidence="2" type="ORF">HJG60_017027</name>
</gene>
<dbReference type="Proteomes" id="UP000664940">
    <property type="component" value="Unassembled WGS sequence"/>
</dbReference>
<evidence type="ECO:0000313" key="3">
    <source>
        <dbReference type="Proteomes" id="UP000664940"/>
    </source>
</evidence>
<protein>
    <submittedName>
        <fullName evidence="2">SUMO specific peptidase 1</fullName>
    </submittedName>
</protein>
<evidence type="ECO:0000313" key="2">
    <source>
        <dbReference type="EMBL" id="KAF6121630.1"/>
    </source>
</evidence>
<dbReference type="EMBL" id="JABVXQ010000003">
    <property type="protein sequence ID" value="KAF6121630.1"/>
    <property type="molecule type" value="Genomic_DNA"/>
</dbReference>
<dbReference type="AlphaFoldDB" id="A0A834EI05"/>
<organism evidence="2 3">
    <name type="scientific">Phyllostomus discolor</name>
    <name type="common">pale spear-nosed bat</name>
    <dbReference type="NCBI Taxonomy" id="89673"/>
    <lineage>
        <taxon>Eukaryota</taxon>
        <taxon>Metazoa</taxon>
        <taxon>Chordata</taxon>
        <taxon>Craniata</taxon>
        <taxon>Vertebrata</taxon>
        <taxon>Euteleostomi</taxon>
        <taxon>Mammalia</taxon>
        <taxon>Eutheria</taxon>
        <taxon>Laurasiatheria</taxon>
        <taxon>Chiroptera</taxon>
        <taxon>Yangochiroptera</taxon>
        <taxon>Phyllostomidae</taxon>
        <taxon>Phyllostominae</taxon>
        <taxon>Phyllostomus</taxon>
    </lineage>
</organism>
<accession>A0A834EI05</accession>
<evidence type="ECO:0000256" key="1">
    <source>
        <dbReference type="SAM" id="MobiDB-lite"/>
    </source>
</evidence>
<feature type="region of interest" description="Disordered" evidence="1">
    <location>
        <begin position="83"/>
        <end position="127"/>
    </location>
</feature>